<proteinExistence type="predicted"/>
<dbReference type="AlphaFoldDB" id="A0AAW0I5V5"/>
<feature type="non-terminal residue" evidence="1">
    <location>
        <position position="1"/>
    </location>
</feature>
<comment type="caution">
    <text evidence="1">The sequence shown here is derived from an EMBL/GenBank/DDBJ whole genome shotgun (WGS) entry which is preliminary data.</text>
</comment>
<evidence type="ECO:0008006" key="3">
    <source>
        <dbReference type="Google" id="ProtNLM"/>
    </source>
</evidence>
<sequence>ELQSDLQVVLKGGPWYVGQHFLAIRKWELEFKAEEASLFFVAVWIRLPRLPIEFYDPIILKKTGRAIGPFYILTLIQLMVREAILLDCVQVNIDQPFINSMRNGKMVHPDMRHKYAMLCMWLFRSS</sequence>
<gene>
    <name evidence="1" type="ORF">CFP56_018379</name>
</gene>
<dbReference type="InterPro" id="IPR040256">
    <property type="entry name" value="At4g02000-like"/>
</dbReference>
<evidence type="ECO:0000313" key="1">
    <source>
        <dbReference type="EMBL" id="KAK7809564.1"/>
    </source>
</evidence>
<protein>
    <recommendedName>
        <fullName evidence="3">DUF4283 domain-containing protein</fullName>
    </recommendedName>
</protein>
<dbReference type="Proteomes" id="UP000237347">
    <property type="component" value="Unassembled WGS sequence"/>
</dbReference>
<accession>A0AAW0I5V5</accession>
<name>A0AAW0I5V5_QUESU</name>
<organism evidence="1 2">
    <name type="scientific">Quercus suber</name>
    <name type="common">Cork oak</name>
    <dbReference type="NCBI Taxonomy" id="58331"/>
    <lineage>
        <taxon>Eukaryota</taxon>
        <taxon>Viridiplantae</taxon>
        <taxon>Streptophyta</taxon>
        <taxon>Embryophyta</taxon>
        <taxon>Tracheophyta</taxon>
        <taxon>Spermatophyta</taxon>
        <taxon>Magnoliopsida</taxon>
        <taxon>eudicotyledons</taxon>
        <taxon>Gunneridae</taxon>
        <taxon>Pentapetalae</taxon>
        <taxon>rosids</taxon>
        <taxon>fabids</taxon>
        <taxon>Fagales</taxon>
        <taxon>Fagaceae</taxon>
        <taxon>Quercus</taxon>
    </lineage>
</organism>
<dbReference type="PANTHER" id="PTHR31286:SF99">
    <property type="entry name" value="DUF4283 DOMAIN-CONTAINING PROTEIN"/>
    <property type="match status" value="1"/>
</dbReference>
<evidence type="ECO:0000313" key="2">
    <source>
        <dbReference type="Proteomes" id="UP000237347"/>
    </source>
</evidence>
<reference evidence="1 2" key="1">
    <citation type="journal article" date="2018" name="Sci. Data">
        <title>The draft genome sequence of cork oak.</title>
        <authorList>
            <person name="Ramos A.M."/>
            <person name="Usie A."/>
            <person name="Barbosa P."/>
            <person name="Barros P.M."/>
            <person name="Capote T."/>
            <person name="Chaves I."/>
            <person name="Simoes F."/>
            <person name="Abreu I."/>
            <person name="Carrasquinho I."/>
            <person name="Faro C."/>
            <person name="Guimaraes J.B."/>
            <person name="Mendonca D."/>
            <person name="Nobrega F."/>
            <person name="Rodrigues L."/>
            <person name="Saibo N.J.M."/>
            <person name="Varela M.C."/>
            <person name="Egas C."/>
            <person name="Matos J."/>
            <person name="Miguel C.M."/>
            <person name="Oliveira M.M."/>
            <person name="Ricardo C.P."/>
            <person name="Goncalves S."/>
        </authorList>
    </citation>
    <scope>NUCLEOTIDE SEQUENCE [LARGE SCALE GENOMIC DNA]</scope>
    <source>
        <strain evidence="2">cv. HL8</strain>
    </source>
</reference>
<dbReference type="EMBL" id="PKMF04002338">
    <property type="protein sequence ID" value="KAK7809564.1"/>
    <property type="molecule type" value="Genomic_DNA"/>
</dbReference>
<dbReference type="PANTHER" id="PTHR31286">
    <property type="entry name" value="GLYCINE-RICH CELL WALL STRUCTURAL PROTEIN 1.8-LIKE"/>
    <property type="match status" value="1"/>
</dbReference>
<keyword evidence="2" id="KW-1185">Reference proteome</keyword>